<evidence type="ECO:0000256" key="2">
    <source>
        <dbReference type="ARBA" id="ARBA00023125"/>
    </source>
</evidence>
<evidence type="ECO:0000256" key="3">
    <source>
        <dbReference type="ARBA" id="ARBA00023163"/>
    </source>
</evidence>
<feature type="domain" description="HTH araC/xylS-type" evidence="4">
    <location>
        <begin position="187"/>
        <end position="285"/>
    </location>
</feature>
<dbReference type="PROSITE" id="PS00041">
    <property type="entry name" value="HTH_ARAC_FAMILY_1"/>
    <property type="match status" value="1"/>
</dbReference>
<dbReference type="KEGG" id="dpf:ON006_13835"/>
<protein>
    <submittedName>
        <fullName evidence="5">AraC family transcriptional regulator</fullName>
    </submittedName>
</protein>
<dbReference type="SMART" id="SM00342">
    <property type="entry name" value="HTH_ARAC"/>
    <property type="match status" value="1"/>
</dbReference>
<evidence type="ECO:0000259" key="4">
    <source>
        <dbReference type="PROSITE" id="PS01124"/>
    </source>
</evidence>
<evidence type="ECO:0000313" key="5">
    <source>
        <dbReference type="EMBL" id="WAC15018.1"/>
    </source>
</evidence>
<dbReference type="SUPFAM" id="SSF51182">
    <property type="entry name" value="RmlC-like cupins"/>
    <property type="match status" value="1"/>
</dbReference>
<gene>
    <name evidence="5" type="ORF">ON006_13835</name>
</gene>
<keyword evidence="3" id="KW-0804">Transcription</keyword>
<dbReference type="Pfam" id="PF12833">
    <property type="entry name" value="HTH_18"/>
    <property type="match status" value="1"/>
</dbReference>
<accession>A0A9E8SN92</accession>
<dbReference type="Gene3D" id="2.60.120.10">
    <property type="entry name" value="Jelly Rolls"/>
    <property type="match status" value="1"/>
</dbReference>
<dbReference type="GO" id="GO:0003700">
    <property type="term" value="F:DNA-binding transcription factor activity"/>
    <property type="evidence" value="ECO:0007669"/>
    <property type="project" value="InterPro"/>
</dbReference>
<name>A0A9E8SN92_9BACT</name>
<dbReference type="InterPro" id="IPR018060">
    <property type="entry name" value="HTH_AraC"/>
</dbReference>
<dbReference type="PANTHER" id="PTHR43280:SF27">
    <property type="entry name" value="TRANSCRIPTIONAL REGULATOR MTLR"/>
    <property type="match status" value="1"/>
</dbReference>
<sequence>MKNPWFIKIHFPQSKAFDIVKVSRPYFIVPWHFHPEIEIMLLTSGSGTRFVGDSIEAFQANELVMVGANLAHVWKSGEGHFGQKNTQLAGAMYIVVKETELDHILLYEEMRPVRELFLRAQRGIQFGYEITKRVGEMILEAYQQSGPDQLVSFLNVLKELAETSDYRYLCSAHYRQKVDHHDMAKLDSVLDYLIMNYKNEVRLEEVADIANMSLTAFCRYFKERAHKTVIQFLNEIRIEQAQKMLLETQYNVDKISLECGFKNITNFYQQFQKIVGTTPLNFRKQNLVRLY</sequence>
<dbReference type="InterPro" id="IPR018062">
    <property type="entry name" value="HTH_AraC-typ_CS"/>
</dbReference>
<proteinExistence type="predicted"/>
<dbReference type="Proteomes" id="UP001164653">
    <property type="component" value="Chromosome"/>
</dbReference>
<dbReference type="AlphaFoldDB" id="A0A9E8SN92"/>
<dbReference type="Gene3D" id="1.10.10.60">
    <property type="entry name" value="Homeodomain-like"/>
    <property type="match status" value="2"/>
</dbReference>
<organism evidence="5 6">
    <name type="scientific">Dyadobacter pollutisoli</name>
    <dbReference type="NCBI Taxonomy" id="2910158"/>
    <lineage>
        <taxon>Bacteria</taxon>
        <taxon>Pseudomonadati</taxon>
        <taxon>Bacteroidota</taxon>
        <taxon>Cytophagia</taxon>
        <taxon>Cytophagales</taxon>
        <taxon>Spirosomataceae</taxon>
        <taxon>Dyadobacter</taxon>
    </lineage>
</organism>
<evidence type="ECO:0000313" key="6">
    <source>
        <dbReference type="Proteomes" id="UP001164653"/>
    </source>
</evidence>
<dbReference type="RefSeq" id="WP_244820385.1">
    <property type="nucleotide sequence ID" value="NZ_CP112998.1"/>
</dbReference>
<dbReference type="PANTHER" id="PTHR43280">
    <property type="entry name" value="ARAC-FAMILY TRANSCRIPTIONAL REGULATOR"/>
    <property type="match status" value="1"/>
</dbReference>
<keyword evidence="6" id="KW-1185">Reference proteome</keyword>
<dbReference type="EMBL" id="CP112998">
    <property type="protein sequence ID" value="WAC15018.1"/>
    <property type="molecule type" value="Genomic_DNA"/>
</dbReference>
<dbReference type="InterPro" id="IPR011051">
    <property type="entry name" value="RmlC_Cupin_sf"/>
</dbReference>
<evidence type="ECO:0000256" key="1">
    <source>
        <dbReference type="ARBA" id="ARBA00023015"/>
    </source>
</evidence>
<dbReference type="PROSITE" id="PS01124">
    <property type="entry name" value="HTH_ARAC_FAMILY_2"/>
    <property type="match status" value="1"/>
</dbReference>
<dbReference type="GO" id="GO:0043565">
    <property type="term" value="F:sequence-specific DNA binding"/>
    <property type="evidence" value="ECO:0007669"/>
    <property type="project" value="InterPro"/>
</dbReference>
<keyword evidence="2" id="KW-0238">DNA-binding</keyword>
<reference evidence="5" key="1">
    <citation type="submission" date="2022-11" db="EMBL/GenBank/DDBJ databases">
        <title>Dyadobacter pollutisoli sp. nov., isolated from plastic dumped soil.</title>
        <authorList>
            <person name="Kim J.M."/>
            <person name="Kim K.R."/>
            <person name="Lee J.K."/>
            <person name="Hao L."/>
            <person name="Jeon C.O."/>
        </authorList>
    </citation>
    <scope>NUCLEOTIDE SEQUENCE</scope>
    <source>
        <strain evidence="5">U1</strain>
    </source>
</reference>
<dbReference type="InterPro" id="IPR014710">
    <property type="entry name" value="RmlC-like_jellyroll"/>
</dbReference>
<dbReference type="SUPFAM" id="SSF46689">
    <property type="entry name" value="Homeodomain-like"/>
    <property type="match status" value="2"/>
</dbReference>
<keyword evidence="1" id="KW-0805">Transcription regulation</keyword>
<dbReference type="InterPro" id="IPR009057">
    <property type="entry name" value="Homeodomain-like_sf"/>
</dbReference>